<dbReference type="AlphaFoldDB" id="A0A7R9W2B9"/>
<protein>
    <submittedName>
        <fullName evidence="1">Uncharacterized protein</fullName>
    </submittedName>
</protein>
<name>A0A7R9W2B9_9STRA</name>
<reference evidence="1" key="1">
    <citation type="submission" date="2021-01" db="EMBL/GenBank/DDBJ databases">
        <authorList>
            <person name="Corre E."/>
            <person name="Pelletier E."/>
            <person name="Niang G."/>
            <person name="Scheremetjew M."/>
            <person name="Finn R."/>
            <person name="Kale V."/>
            <person name="Holt S."/>
            <person name="Cochrane G."/>
            <person name="Meng A."/>
            <person name="Brown T."/>
            <person name="Cohen L."/>
        </authorList>
    </citation>
    <scope>NUCLEOTIDE SEQUENCE</scope>
    <source>
        <strain evidence="1">CCMP147</strain>
    </source>
</reference>
<proteinExistence type="predicted"/>
<dbReference type="EMBL" id="HBED01021271">
    <property type="protein sequence ID" value="CAD8311808.1"/>
    <property type="molecule type" value="Transcribed_RNA"/>
</dbReference>
<evidence type="ECO:0000313" key="1">
    <source>
        <dbReference type="EMBL" id="CAD8311808.1"/>
    </source>
</evidence>
<sequence>MQENRPNGNQKLYILGTGLMNQMKLLCAVKEQSPPEFYIVSSHMRAVAIRISCGASIAGMVRFSSRATSRATQVSWGWSRSPPGWIQAQSNVGVDTREPTAKINSLTPFTLTRSGCASLCSQRKIAKTPCKFSFDDLFHQSIERRVTRYGQQCFSQRAAKSDCCCFDEPATLRHLDVCVRVVRHKLESIVARFNGQGKHTQHPPFVVIKLHGSGGTVNLNRCHSEMAFTFTTFDQFRHAIFRANRGLGRSALYGTRGGLVSNFFYALDR</sequence>
<accession>A0A7R9W2B9</accession>
<gene>
    <name evidence="1" type="ORF">TDUB1175_LOCUS10597</name>
</gene>
<organism evidence="1">
    <name type="scientific">Pseudictyota dubia</name>
    <dbReference type="NCBI Taxonomy" id="2749911"/>
    <lineage>
        <taxon>Eukaryota</taxon>
        <taxon>Sar</taxon>
        <taxon>Stramenopiles</taxon>
        <taxon>Ochrophyta</taxon>
        <taxon>Bacillariophyta</taxon>
        <taxon>Mediophyceae</taxon>
        <taxon>Biddulphiophycidae</taxon>
        <taxon>Eupodiscales</taxon>
        <taxon>Odontellaceae</taxon>
        <taxon>Pseudictyota</taxon>
    </lineage>
</organism>